<comment type="caution">
    <text evidence="1">The sequence shown here is derived from an EMBL/GenBank/DDBJ whole genome shotgun (WGS) entry which is preliminary data.</text>
</comment>
<gene>
    <name evidence="1" type="ORF">LCGC14_2117680</name>
</gene>
<sequence>MKVSELIALLQEQSPDAQVVVDSYEEGYDPITNVDVRPLVRASCKARWTGMYLDHRDTDDATGEERVSRQITTYIFSKYRNSDVLD</sequence>
<proteinExistence type="predicted"/>
<organism evidence="1">
    <name type="scientific">marine sediment metagenome</name>
    <dbReference type="NCBI Taxonomy" id="412755"/>
    <lineage>
        <taxon>unclassified sequences</taxon>
        <taxon>metagenomes</taxon>
        <taxon>ecological metagenomes</taxon>
    </lineage>
</organism>
<name>A0A0F9ES87_9ZZZZ</name>
<feature type="non-terminal residue" evidence="1">
    <location>
        <position position="86"/>
    </location>
</feature>
<dbReference type="AlphaFoldDB" id="A0A0F9ES87"/>
<protein>
    <submittedName>
        <fullName evidence="1">Uncharacterized protein</fullName>
    </submittedName>
</protein>
<accession>A0A0F9ES87</accession>
<dbReference type="EMBL" id="LAZR01026301">
    <property type="protein sequence ID" value="KKL69171.1"/>
    <property type="molecule type" value="Genomic_DNA"/>
</dbReference>
<evidence type="ECO:0000313" key="1">
    <source>
        <dbReference type="EMBL" id="KKL69171.1"/>
    </source>
</evidence>
<reference evidence="1" key="1">
    <citation type="journal article" date="2015" name="Nature">
        <title>Complex archaea that bridge the gap between prokaryotes and eukaryotes.</title>
        <authorList>
            <person name="Spang A."/>
            <person name="Saw J.H."/>
            <person name="Jorgensen S.L."/>
            <person name="Zaremba-Niedzwiedzka K."/>
            <person name="Martijn J."/>
            <person name="Lind A.E."/>
            <person name="van Eijk R."/>
            <person name="Schleper C."/>
            <person name="Guy L."/>
            <person name="Ettema T.J."/>
        </authorList>
    </citation>
    <scope>NUCLEOTIDE SEQUENCE</scope>
</reference>